<evidence type="ECO:0000313" key="1">
    <source>
        <dbReference type="EMBL" id="KKM12766.1"/>
    </source>
</evidence>
<organism evidence="1">
    <name type="scientific">marine sediment metagenome</name>
    <dbReference type="NCBI Taxonomy" id="412755"/>
    <lineage>
        <taxon>unclassified sequences</taxon>
        <taxon>metagenomes</taxon>
        <taxon>ecological metagenomes</taxon>
    </lineage>
</organism>
<gene>
    <name evidence="1" type="ORF">LCGC14_1719780</name>
</gene>
<reference evidence="1" key="1">
    <citation type="journal article" date="2015" name="Nature">
        <title>Complex archaea that bridge the gap between prokaryotes and eukaryotes.</title>
        <authorList>
            <person name="Spang A."/>
            <person name="Saw J.H."/>
            <person name="Jorgensen S.L."/>
            <person name="Zaremba-Niedzwiedzka K."/>
            <person name="Martijn J."/>
            <person name="Lind A.E."/>
            <person name="van Eijk R."/>
            <person name="Schleper C."/>
            <person name="Guy L."/>
            <person name="Ettema T.J."/>
        </authorList>
    </citation>
    <scope>NUCLEOTIDE SEQUENCE</scope>
</reference>
<proteinExistence type="predicted"/>
<dbReference type="EMBL" id="LAZR01015457">
    <property type="protein sequence ID" value="KKM12766.1"/>
    <property type="molecule type" value="Genomic_DNA"/>
</dbReference>
<protein>
    <submittedName>
        <fullName evidence="1">Uncharacterized protein</fullName>
    </submittedName>
</protein>
<name>A0A0F9JT81_9ZZZZ</name>
<comment type="caution">
    <text evidence="1">The sequence shown here is derived from an EMBL/GenBank/DDBJ whole genome shotgun (WGS) entry which is preliminary data.</text>
</comment>
<dbReference type="AlphaFoldDB" id="A0A0F9JT81"/>
<accession>A0A0F9JT81</accession>
<sequence length="113" mass="11527">MAPVTLPPIQAVPGSVDGSTPQAMATADNYIMRNDGKTILHFIKAGANPATITIVTPKTVGGLAVAEQTFVVAASGGVEFAGPFPPDLYNDASGDIDISTSEATDITVQAIRV</sequence>